<dbReference type="eggNOG" id="COG2205">
    <property type="taxonomic scope" value="Bacteria"/>
</dbReference>
<dbReference type="PATRIC" id="fig|1238182.3.peg.2096"/>
<evidence type="ECO:0000256" key="3">
    <source>
        <dbReference type="ARBA" id="ARBA00022553"/>
    </source>
</evidence>
<dbReference type="InterPro" id="IPR003661">
    <property type="entry name" value="HisK_dim/P_dom"/>
</dbReference>
<feature type="domain" description="PAS" evidence="8">
    <location>
        <begin position="759"/>
        <end position="817"/>
    </location>
</feature>
<name>K9GWV7_9PROT</name>
<comment type="catalytic activity">
    <reaction evidence="1">
        <text>ATP + protein L-histidine = ADP + protein N-phospho-L-histidine.</text>
        <dbReference type="EC" id="2.7.13.3"/>
    </reaction>
</comment>
<dbReference type="InterPro" id="IPR052162">
    <property type="entry name" value="Sensor_kinase/Photoreceptor"/>
</dbReference>
<dbReference type="InterPro" id="IPR001610">
    <property type="entry name" value="PAC"/>
</dbReference>
<dbReference type="PROSITE" id="PS50109">
    <property type="entry name" value="HIS_KIN"/>
    <property type="match status" value="1"/>
</dbReference>
<dbReference type="InterPro" id="IPR036097">
    <property type="entry name" value="HisK_dim/P_sf"/>
</dbReference>
<dbReference type="CDD" id="cd00082">
    <property type="entry name" value="HisKA"/>
    <property type="match status" value="1"/>
</dbReference>
<dbReference type="Pfam" id="PF08448">
    <property type="entry name" value="PAS_4"/>
    <property type="match status" value="3"/>
</dbReference>
<feature type="domain" description="PAC" evidence="9">
    <location>
        <begin position="833"/>
        <end position="885"/>
    </location>
</feature>
<proteinExistence type="predicted"/>
<dbReference type="PROSITE" id="PS50113">
    <property type="entry name" value="PAC"/>
    <property type="match status" value="5"/>
</dbReference>
<dbReference type="Proteomes" id="UP000009881">
    <property type="component" value="Unassembled WGS sequence"/>
</dbReference>
<dbReference type="SUPFAM" id="SSF55785">
    <property type="entry name" value="PYP-like sensor domain (PAS domain)"/>
    <property type="match status" value="5"/>
</dbReference>
<dbReference type="SMART" id="SM00091">
    <property type="entry name" value="PAS"/>
    <property type="match status" value="6"/>
</dbReference>
<organism evidence="10 11">
    <name type="scientific">Caenispirillum salinarum AK4</name>
    <dbReference type="NCBI Taxonomy" id="1238182"/>
    <lineage>
        <taxon>Bacteria</taxon>
        <taxon>Pseudomonadati</taxon>
        <taxon>Pseudomonadota</taxon>
        <taxon>Alphaproteobacteria</taxon>
        <taxon>Rhodospirillales</taxon>
        <taxon>Novispirillaceae</taxon>
        <taxon>Caenispirillum</taxon>
    </lineage>
</organism>
<evidence type="ECO:0000256" key="5">
    <source>
        <dbReference type="ARBA" id="ARBA00022777"/>
    </source>
</evidence>
<feature type="domain" description="PAS" evidence="8">
    <location>
        <begin position="639"/>
        <end position="710"/>
    </location>
</feature>
<dbReference type="Gene3D" id="3.30.565.10">
    <property type="entry name" value="Histidine kinase-like ATPase, C-terminal domain"/>
    <property type="match status" value="1"/>
</dbReference>
<evidence type="ECO:0000256" key="1">
    <source>
        <dbReference type="ARBA" id="ARBA00000085"/>
    </source>
</evidence>
<dbReference type="Gene3D" id="2.10.70.100">
    <property type="match status" value="1"/>
</dbReference>
<evidence type="ECO:0000259" key="9">
    <source>
        <dbReference type="PROSITE" id="PS50113"/>
    </source>
</evidence>
<dbReference type="PRINTS" id="PR00344">
    <property type="entry name" value="BCTRLSENSOR"/>
</dbReference>
<keyword evidence="3" id="KW-0597">Phosphoprotein</keyword>
<dbReference type="InterPro" id="IPR013656">
    <property type="entry name" value="PAS_4"/>
</dbReference>
<dbReference type="PANTHER" id="PTHR43304:SF1">
    <property type="entry name" value="PAC DOMAIN-CONTAINING PROTEIN"/>
    <property type="match status" value="1"/>
</dbReference>
<feature type="domain" description="PAC" evidence="9">
    <location>
        <begin position="328"/>
        <end position="380"/>
    </location>
</feature>
<evidence type="ECO:0000259" key="7">
    <source>
        <dbReference type="PROSITE" id="PS50109"/>
    </source>
</evidence>
<gene>
    <name evidence="10" type="ORF">C882_4434</name>
</gene>
<dbReference type="GO" id="GO:0000155">
    <property type="term" value="F:phosphorelay sensor kinase activity"/>
    <property type="evidence" value="ECO:0007669"/>
    <property type="project" value="InterPro"/>
</dbReference>
<evidence type="ECO:0000313" key="10">
    <source>
        <dbReference type="EMBL" id="EKV30475.1"/>
    </source>
</evidence>
<dbReference type="EC" id="2.7.13.3" evidence="2"/>
<dbReference type="eggNOG" id="COG5002">
    <property type="taxonomic scope" value="Bacteria"/>
</dbReference>
<dbReference type="AlphaFoldDB" id="K9GWV7"/>
<sequence length="1129" mass="124631">MTHVPAPALDSLGAGIAVYGSDDRLVHATPRLKAMFPQLAAAMRPGTRFADLAAQAARSGLFHGLPDQVAAQRISLVDRAPAAEELPLTDGRWMLLEVSRIDGGGHTVSYTDITAFRRRQQDLEAREDRLALAMKASREGIWDWDVEAGSLYFSPRWKEILGYAEDEIENSWATWRALAHPDDRPAVEARTRDAMEPPEDGEAPGDGGYEVEFRMRHRDGTWRRIRSRIHISRGADGKARRLVGTHADVTDLRAAQQRQAWSASRLAEAERIASLGSWERDAQGREEWSPGFYALLGLPEDTPPSREVLQRVVHPEDRARLDFCVDRGGCAMRIIRPDGAVREIACSVKQETDAEGRVVRTIGAWLDVSLLRAVEDRAARAEVHLLGAVETVADGVILLDPDMRVVLVNSRYIDGFPGLETYLQPGESFLDFLKVLKANGMVRWFDGVHGDDDWLTPRLGTLGAREDPFEMELSDGRWFLIKETRTVDDYILIVRTDITALKRREAELLESQARFQAMFDNSVQFIGLLARDGTLLKVNRTALRFIDHEEGDLIGRPFWQTPWWTHDPAAQNRLKEALKTAAAGRADRFEATHEDTAGTAHVVDVSITPVFGPAGQIIHLIAEGRDLTAQREAEGALRRNARFVQALGDTAQTPIYAHDSAGRYVFCNDAFALAVARPQTEIIGKSLFHVAMREHGVNMQEINRDLLQAGGSLTYEARVTMPDGSARDMIVTKSTYGGDSAGPEGIVTVLTDISRQKEVERRFADFARSSADWFWEMDKQGRFTYVSDRIAEATALRASDLIGKRRDDIVDTTWNPEALRSYWDALETRRPVRDFTYRTVPIDGRVHYIRITAVPAHDVNGNFIGFRGTGSEVTAEAEAAAALRAAKEAAEIASRSKTEFLAAMSHELRTPLNAIIGFSEIMQMQALGPLGSETYLDYARDIRASGEHLLTMVNDVLDASRLEIGKLELHEEEVELSRLADAAVHLMSQRAEDAGVALHVDVPEGMPLLHADGGRLKKVLTSLLSNGVKFTPEGGTVTLAMRLTGDGCLEMTVRDTGIGMSDEQVGQALQPFTQLDAALSRRYEGIGLGLTLAKDLVELHGGCLGIKGVTGEGTTVTVVLPADRVQARG</sequence>
<dbReference type="InterPro" id="IPR035965">
    <property type="entry name" value="PAS-like_dom_sf"/>
</dbReference>
<dbReference type="SMART" id="SM00086">
    <property type="entry name" value="PAC"/>
    <property type="match status" value="5"/>
</dbReference>
<dbReference type="PROSITE" id="PS50112">
    <property type="entry name" value="PAS"/>
    <property type="match status" value="3"/>
</dbReference>
<protein>
    <recommendedName>
        <fullName evidence="2">histidine kinase</fullName>
        <ecNumber evidence="2">2.7.13.3</ecNumber>
    </recommendedName>
</protein>
<dbReference type="Pfam" id="PF02518">
    <property type="entry name" value="HATPase_c"/>
    <property type="match status" value="1"/>
</dbReference>
<feature type="domain" description="PAS" evidence="8">
    <location>
        <begin position="126"/>
        <end position="198"/>
    </location>
</feature>
<dbReference type="SMART" id="SM00387">
    <property type="entry name" value="HATPase_c"/>
    <property type="match status" value="1"/>
</dbReference>
<feature type="domain" description="PAC" evidence="9">
    <location>
        <begin position="209"/>
        <end position="261"/>
    </location>
</feature>
<accession>K9GWV7</accession>
<dbReference type="Pfam" id="PF08447">
    <property type="entry name" value="PAS_3"/>
    <property type="match status" value="2"/>
</dbReference>
<evidence type="ECO:0000256" key="4">
    <source>
        <dbReference type="ARBA" id="ARBA00022679"/>
    </source>
</evidence>
<dbReference type="SUPFAM" id="SSF55874">
    <property type="entry name" value="ATPase domain of HSP90 chaperone/DNA topoisomerase II/histidine kinase"/>
    <property type="match status" value="1"/>
</dbReference>
<dbReference type="InterPro" id="IPR003594">
    <property type="entry name" value="HATPase_dom"/>
</dbReference>
<keyword evidence="5" id="KW-0418">Kinase</keyword>
<evidence type="ECO:0000256" key="6">
    <source>
        <dbReference type="SAM" id="MobiDB-lite"/>
    </source>
</evidence>
<dbReference type="SMART" id="SM00388">
    <property type="entry name" value="HisKA"/>
    <property type="match status" value="1"/>
</dbReference>
<comment type="caution">
    <text evidence="10">The sequence shown here is derived from an EMBL/GenBank/DDBJ whole genome shotgun (WGS) entry which is preliminary data.</text>
</comment>
<dbReference type="InterPro" id="IPR000014">
    <property type="entry name" value="PAS"/>
</dbReference>
<dbReference type="Pfam" id="PF12860">
    <property type="entry name" value="PAS_7"/>
    <property type="match status" value="2"/>
</dbReference>
<dbReference type="STRING" id="1238182.C882_4434"/>
<dbReference type="PANTHER" id="PTHR43304">
    <property type="entry name" value="PHYTOCHROME-LIKE PROTEIN CPH1"/>
    <property type="match status" value="1"/>
</dbReference>
<dbReference type="Gene3D" id="3.30.450.20">
    <property type="entry name" value="PAS domain"/>
    <property type="match status" value="6"/>
</dbReference>
<evidence type="ECO:0000259" key="8">
    <source>
        <dbReference type="PROSITE" id="PS50112"/>
    </source>
</evidence>
<feature type="compositionally biased region" description="Basic and acidic residues" evidence="6">
    <location>
        <begin position="183"/>
        <end position="195"/>
    </location>
</feature>
<feature type="region of interest" description="Disordered" evidence="6">
    <location>
        <begin position="183"/>
        <end position="209"/>
    </location>
</feature>
<dbReference type="Gene3D" id="1.10.287.130">
    <property type="match status" value="1"/>
</dbReference>
<dbReference type="SUPFAM" id="SSF47384">
    <property type="entry name" value="Homodimeric domain of signal transducing histidine kinase"/>
    <property type="match status" value="1"/>
</dbReference>
<dbReference type="Pfam" id="PF00512">
    <property type="entry name" value="HisKA"/>
    <property type="match status" value="1"/>
</dbReference>
<evidence type="ECO:0000256" key="2">
    <source>
        <dbReference type="ARBA" id="ARBA00012438"/>
    </source>
</evidence>
<dbReference type="InterPro" id="IPR004358">
    <property type="entry name" value="Sig_transdc_His_kin-like_C"/>
</dbReference>
<keyword evidence="11" id="KW-1185">Reference proteome</keyword>
<feature type="domain" description="Histidine kinase" evidence="7">
    <location>
        <begin position="903"/>
        <end position="1124"/>
    </location>
</feature>
<dbReference type="EMBL" id="ANHY01000008">
    <property type="protein sequence ID" value="EKV30475.1"/>
    <property type="molecule type" value="Genomic_DNA"/>
</dbReference>
<reference evidence="10 11" key="1">
    <citation type="journal article" date="2013" name="Genome Announc.">
        <title>Draft Genome Sequence of an Alphaproteobacterium, Caenispirillum salinarum AK4(T), Isolated from a Solar Saltern.</title>
        <authorList>
            <person name="Khatri I."/>
            <person name="Singh A."/>
            <person name="Korpole S."/>
            <person name="Pinnaka A.K."/>
            <person name="Subramanian S."/>
        </authorList>
    </citation>
    <scope>NUCLEOTIDE SEQUENCE [LARGE SCALE GENOMIC DNA]</scope>
    <source>
        <strain evidence="10 11">AK4</strain>
    </source>
</reference>
<dbReference type="InterPro" id="IPR005467">
    <property type="entry name" value="His_kinase_dom"/>
</dbReference>
<feature type="domain" description="PAC" evidence="9">
    <location>
        <begin position="713"/>
        <end position="765"/>
    </location>
</feature>
<dbReference type="InterPro" id="IPR000700">
    <property type="entry name" value="PAS-assoc_C"/>
</dbReference>
<dbReference type="CDD" id="cd00130">
    <property type="entry name" value="PAS"/>
    <property type="match status" value="4"/>
</dbReference>
<dbReference type="InterPro" id="IPR036890">
    <property type="entry name" value="HATPase_C_sf"/>
</dbReference>
<keyword evidence="4" id="KW-0808">Transferase</keyword>
<feature type="domain" description="PAC" evidence="9">
    <location>
        <begin position="587"/>
        <end position="639"/>
    </location>
</feature>
<evidence type="ECO:0000313" key="11">
    <source>
        <dbReference type="Proteomes" id="UP000009881"/>
    </source>
</evidence>
<dbReference type="InterPro" id="IPR013655">
    <property type="entry name" value="PAS_fold_3"/>
</dbReference>
<dbReference type="NCBIfam" id="TIGR00229">
    <property type="entry name" value="sensory_box"/>
    <property type="match status" value="4"/>
</dbReference>